<dbReference type="Proteomes" id="UP001627154">
    <property type="component" value="Unassembled WGS sequence"/>
</dbReference>
<dbReference type="AlphaFoldDB" id="A0ABD2W231"/>
<protein>
    <submittedName>
        <fullName evidence="1">Uncharacterized protein</fullName>
    </submittedName>
</protein>
<reference evidence="1 2" key="1">
    <citation type="journal article" date="2024" name="bioRxiv">
        <title>A reference genome for Trichogramma kaykai: A tiny desert-dwelling parasitoid wasp with competing sex-ratio distorters.</title>
        <authorList>
            <person name="Culotta J."/>
            <person name="Lindsey A.R."/>
        </authorList>
    </citation>
    <scope>NUCLEOTIDE SEQUENCE [LARGE SCALE GENOMIC DNA]</scope>
    <source>
        <strain evidence="1 2">KSX58</strain>
    </source>
</reference>
<sequence length="150" mass="17344">MADTNIIKPFLCEGLDKALVSVEWEKWLRSFNLYLTVTGIEEAKKKRDRMLHFGGTQLQEVAYSLPDAVVDTAPEGDDVFQILVQKLIDYFSPAQNSTFERHVFRKIKPESEENFNKFLLRVRHAAKRCSFGKNETESSELNMKDLILDN</sequence>
<comment type="caution">
    <text evidence="1">The sequence shown here is derived from an EMBL/GenBank/DDBJ whole genome shotgun (WGS) entry which is preliminary data.</text>
</comment>
<evidence type="ECO:0000313" key="1">
    <source>
        <dbReference type="EMBL" id="KAL3387017.1"/>
    </source>
</evidence>
<dbReference type="PANTHER" id="PTHR33198">
    <property type="entry name" value="ANK_REP_REGION DOMAIN-CONTAINING PROTEIN-RELATED"/>
    <property type="match status" value="1"/>
</dbReference>
<evidence type="ECO:0000313" key="2">
    <source>
        <dbReference type="Proteomes" id="UP001627154"/>
    </source>
</evidence>
<dbReference type="PANTHER" id="PTHR33198:SF20">
    <property type="entry name" value="RETROTRANSPOSON GAG DOMAIN-CONTAINING PROTEIN"/>
    <property type="match status" value="1"/>
</dbReference>
<dbReference type="EMBL" id="JBJJXI010000141">
    <property type="protein sequence ID" value="KAL3387017.1"/>
    <property type="molecule type" value="Genomic_DNA"/>
</dbReference>
<accession>A0ABD2W231</accession>
<proteinExistence type="predicted"/>
<keyword evidence="2" id="KW-1185">Reference proteome</keyword>
<name>A0ABD2W231_9HYME</name>
<gene>
    <name evidence="1" type="ORF">TKK_017596</name>
</gene>
<organism evidence="1 2">
    <name type="scientific">Trichogramma kaykai</name>
    <dbReference type="NCBI Taxonomy" id="54128"/>
    <lineage>
        <taxon>Eukaryota</taxon>
        <taxon>Metazoa</taxon>
        <taxon>Ecdysozoa</taxon>
        <taxon>Arthropoda</taxon>
        <taxon>Hexapoda</taxon>
        <taxon>Insecta</taxon>
        <taxon>Pterygota</taxon>
        <taxon>Neoptera</taxon>
        <taxon>Endopterygota</taxon>
        <taxon>Hymenoptera</taxon>
        <taxon>Apocrita</taxon>
        <taxon>Proctotrupomorpha</taxon>
        <taxon>Chalcidoidea</taxon>
        <taxon>Trichogrammatidae</taxon>
        <taxon>Trichogramma</taxon>
    </lineage>
</organism>